<feature type="transmembrane region" description="Helical" evidence="5">
    <location>
        <begin position="159"/>
        <end position="179"/>
    </location>
</feature>
<protein>
    <submittedName>
        <fullName evidence="7">ABC-2 type transporter</fullName>
    </submittedName>
</protein>
<dbReference type="OrthoDB" id="3214063at2"/>
<feature type="transmembrane region" description="Helical" evidence="5">
    <location>
        <begin position="248"/>
        <end position="266"/>
    </location>
</feature>
<keyword evidence="3 5" id="KW-1133">Transmembrane helix</keyword>
<feature type="transmembrane region" description="Helical" evidence="5">
    <location>
        <begin position="41"/>
        <end position="60"/>
    </location>
</feature>
<evidence type="ECO:0000256" key="4">
    <source>
        <dbReference type="ARBA" id="ARBA00023136"/>
    </source>
</evidence>
<evidence type="ECO:0000256" key="2">
    <source>
        <dbReference type="ARBA" id="ARBA00022692"/>
    </source>
</evidence>
<evidence type="ECO:0000256" key="3">
    <source>
        <dbReference type="ARBA" id="ARBA00022989"/>
    </source>
</evidence>
<reference evidence="7 8" key="1">
    <citation type="submission" date="2016-12" db="EMBL/GenBank/DDBJ databases">
        <authorList>
            <person name="Song W.-J."/>
            <person name="Kurnit D.M."/>
        </authorList>
    </citation>
    <scope>NUCLEOTIDE SEQUENCE [LARGE SCALE GENOMIC DNA]</scope>
    <source>
        <strain evidence="7 8">DSM 30827</strain>
    </source>
</reference>
<evidence type="ECO:0000259" key="6">
    <source>
        <dbReference type="Pfam" id="PF01061"/>
    </source>
</evidence>
<keyword evidence="2 5" id="KW-0812">Transmembrane</keyword>
<feature type="transmembrane region" description="Helical" evidence="5">
    <location>
        <begin position="191"/>
        <end position="207"/>
    </location>
</feature>
<dbReference type="PANTHER" id="PTHR43027">
    <property type="entry name" value="DOXORUBICIN RESISTANCE ABC TRANSPORTER PERMEASE PROTEIN DRRC-RELATED"/>
    <property type="match status" value="1"/>
</dbReference>
<organism evidence="7 8">
    <name type="scientific">Corynebacterium glaucum</name>
    <dbReference type="NCBI Taxonomy" id="187491"/>
    <lineage>
        <taxon>Bacteria</taxon>
        <taxon>Bacillati</taxon>
        <taxon>Actinomycetota</taxon>
        <taxon>Actinomycetes</taxon>
        <taxon>Mycobacteriales</taxon>
        <taxon>Corynebacteriaceae</taxon>
        <taxon>Corynebacterium</taxon>
    </lineage>
</organism>
<dbReference type="GO" id="GO:0016020">
    <property type="term" value="C:membrane"/>
    <property type="evidence" value="ECO:0007669"/>
    <property type="project" value="UniProtKB-SubCell"/>
</dbReference>
<dbReference type="InterPro" id="IPR013525">
    <property type="entry name" value="ABC2_TM"/>
</dbReference>
<accession>A0A1Q2HTG2</accession>
<gene>
    <name evidence="7" type="ORF">CGLAU_00710</name>
</gene>
<feature type="transmembrane region" description="Helical" evidence="5">
    <location>
        <begin position="72"/>
        <end position="93"/>
    </location>
</feature>
<dbReference type="Proteomes" id="UP000217209">
    <property type="component" value="Chromosome"/>
</dbReference>
<dbReference type="Pfam" id="PF01061">
    <property type="entry name" value="ABC2_membrane"/>
    <property type="match status" value="1"/>
</dbReference>
<dbReference type="InterPro" id="IPR052902">
    <property type="entry name" value="ABC-2_transporter"/>
</dbReference>
<feature type="domain" description="ABC-2 type transporter transmembrane" evidence="6">
    <location>
        <begin position="25"/>
        <end position="233"/>
    </location>
</feature>
<evidence type="ECO:0000313" key="7">
    <source>
        <dbReference type="EMBL" id="AQQ14137.1"/>
    </source>
</evidence>
<sequence length="275" mass="30152">MTSVQTSPSPTALPERGGGASISRLRALGRAEWLQFTRNRLLVILALLFPAVLPLFVWVVGDQSVGSTAAAAEIFILFALAFGLYYPALSMAVTRRDEKVLKRLRTGESRDWEILTAICVPLAVAMLGLTVVIVVAFSTMSMFIPIEPPVPHVWPVNPLLMLAVMVLGIAVSHGLALLTSTFTANAENAQITSMPVLILMILSQSTFRELMPEGVANVLDRTPFALAIDLFREGWIGESFSATLADSWVQLLILAAWAVVLIWGGYKYMRWETHR</sequence>
<evidence type="ECO:0000256" key="5">
    <source>
        <dbReference type="SAM" id="Phobius"/>
    </source>
</evidence>
<dbReference type="AlphaFoldDB" id="A0A1Q2HTG2"/>
<name>A0A1Q2HTG2_9CORY</name>
<keyword evidence="4 5" id="KW-0472">Membrane</keyword>
<evidence type="ECO:0000313" key="8">
    <source>
        <dbReference type="Proteomes" id="UP000217209"/>
    </source>
</evidence>
<dbReference type="RefSeq" id="WP_095659032.1">
    <property type="nucleotide sequence ID" value="NZ_BAAAKB010000015.1"/>
</dbReference>
<dbReference type="EMBL" id="CP019688">
    <property type="protein sequence ID" value="AQQ14137.1"/>
    <property type="molecule type" value="Genomic_DNA"/>
</dbReference>
<keyword evidence="8" id="KW-1185">Reference proteome</keyword>
<comment type="subcellular location">
    <subcellularLocation>
        <location evidence="1">Membrane</location>
        <topology evidence="1">Multi-pass membrane protein</topology>
    </subcellularLocation>
</comment>
<evidence type="ECO:0000256" key="1">
    <source>
        <dbReference type="ARBA" id="ARBA00004141"/>
    </source>
</evidence>
<dbReference type="GO" id="GO:0140359">
    <property type="term" value="F:ABC-type transporter activity"/>
    <property type="evidence" value="ECO:0007669"/>
    <property type="project" value="InterPro"/>
</dbReference>
<dbReference type="KEGG" id="cgv:CGLAU_00710"/>
<dbReference type="PANTHER" id="PTHR43027:SF2">
    <property type="entry name" value="TRANSPORT PERMEASE PROTEIN"/>
    <property type="match status" value="1"/>
</dbReference>
<proteinExistence type="predicted"/>
<feature type="transmembrane region" description="Helical" evidence="5">
    <location>
        <begin position="114"/>
        <end position="139"/>
    </location>
</feature>